<dbReference type="KEGG" id="ccro:CMC5_019970"/>
<evidence type="ECO:0000313" key="1">
    <source>
        <dbReference type="EMBL" id="AKT37854.1"/>
    </source>
</evidence>
<reference evidence="1 2" key="1">
    <citation type="submission" date="2015-07" db="EMBL/GenBank/DDBJ databases">
        <title>Genome analysis of myxobacterium Chondromyces crocatus Cm c5 reveals a high potential for natural compound synthesis and the genetic basis for the loss of fruiting body formation.</title>
        <authorList>
            <person name="Zaburannyi N."/>
            <person name="Bunk B."/>
            <person name="Maier J."/>
            <person name="Overmann J."/>
            <person name="Mueller R."/>
        </authorList>
    </citation>
    <scope>NUCLEOTIDE SEQUENCE [LARGE SCALE GENOMIC DNA]</scope>
    <source>
        <strain evidence="1 2">Cm c5</strain>
    </source>
</reference>
<evidence type="ECO:0000313" key="2">
    <source>
        <dbReference type="Proteomes" id="UP000067626"/>
    </source>
</evidence>
<accession>A0A0K1EAG9</accession>
<gene>
    <name evidence="1" type="ORF">CMC5_019970</name>
</gene>
<sequence length="61" mass="6238">MIHGALWAFGGLVVTVVSVLSAEGGGRYIHGLRGDDPWGGDAPARPRRVVEAAALTPWGGG</sequence>
<keyword evidence="2" id="KW-1185">Reference proteome</keyword>
<dbReference type="EMBL" id="CP012159">
    <property type="protein sequence ID" value="AKT37854.1"/>
    <property type="molecule type" value="Genomic_DNA"/>
</dbReference>
<organism evidence="1 2">
    <name type="scientific">Chondromyces crocatus</name>
    <dbReference type="NCBI Taxonomy" id="52"/>
    <lineage>
        <taxon>Bacteria</taxon>
        <taxon>Pseudomonadati</taxon>
        <taxon>Myxococcota</taxon>
        <taxon>Polyangia</taxon>
        <taxon>Polyangiales</taxon>
        <taxon>Polyangiaceae</taxon>
        <taxon>Chondromyces</taxon>
    </lineage>
</organism>
<dbReference type="RefSeq" id="WP_050430166.1">
    <property type="nucleotide sequence ID" value="NZ_CP012159.1"/>
</dbReference>
<dbReference type="STRING" id="52.CMC5_019970"/>
<name>A0A0K1EAG9_CHOCO</name>
<dbReference type="Proteomes" id="UP000067626">
    <property type="component" value="Chromosome"/>
</dbReference>
<protein>
    <submittedName>
        <fullName evidence="1">Uncharacterized protein</fullName>
    </submittedName>
</protein>
<dbReference type="AlphaFoldDB" id="A0A0K1EAG9"/>
<proteinExistence type="predicted"/>